<proteinExistence type="predicted"/>
<protein>
    <submittedName>
        <fullName evidence="1">Uncharacterized protein</fullName>
    </submittedName>
</protein>
<dbReference type="Gramene" id="RZC58332">
    <property type="protein sequence ID" value="RZC58332"/>
    <property type="gene ID" value="C5167_005631"/>
</dbReference>
<gene>
    <name evidence="1" type="ORF">C5167_005631</name>
</gene>
<evidence type="ECO:0000313" key="1">
    <source>
        <dbReference type="EMBL" id="RZC58332.1"/>
    </source>
</evidence>
<dbReference type="EMBL" id="CM010718">
    <property type="protein sequence ID" value="RZC58332.1"/>
    <property type="molecule type" value="Genomic_DNA"/>
</dbReference>
<sequence>MNRDLQRRSQSRLRHLQLLKDDQVGIPTPNDGQMESAGWHSRGSLSPFSLTGKRTTLTYTDNEDLRRVHSVIDKFAELKVTQSSIPGSPRRIESIQAPWQFISLFLLFDPPKHEMLRQLGGLCVKMIRDDNWPLGKKLATIWGWYPSSALLGQSKDESVAALPVDELIENAYGF</sequence>
<reference evidence="1 2" key="1">
    <citation type="journal article" date="2018" name="Science">
        <title>The opium poppy genome and morphinan production.</title>
        <authorList>
            <person name="Guo L."/>
            <person name="Winzer T."/>
            <person name="Yang X."/>
            <person name="Li Y."/>
            <person name="Ning Z."/>
            <person name="He Z."/>
            <person name="Teodor R."/>
            <person name="Lu Y."/>
            <person name="Bowser T.A."/>
            <person name="Graham I.A."/>
            <person name="Ye K."/>
        </authorList>
    </citation>
    <scope>NUCLEOTIDE SEQUENCE [LARGE SCALE GENOMIC DNA]</scope>
    <source>
        <strain evidence="2">cv. HN1</strain>
        <tissue evidence="1">Leaves</tissue>
    </source>
</reference>
<organism evidence="1 2">
    <name type="scientific">Papaver somniferum</name>
    <name type="common">Opium poppy</name>
    <dbReference type="NCBI Taxonomy" id="3469"/>
    <lineage>
        <taxon>Eukaryota</taxon>
        <taxon>Viridiplantae</taxon>
        <taxon>Streptophyta</taxon>
        <taxon>Embryophyta</taxon>
        <taxon>Tracheophyta</taxon>
        <taxon>Spermatophyta</taxon>
        <taxon>Magnoliopsida</taxon>
        <taxon>Ranunculales</taxon>
        <taxon>Papaveraceae</taxon>
        <taxon>Papaveroideae</taxon>
        <taxon>Papaver</taxon>
    </lineage>
</organism>
<evidence type="ECO:0000313" key="2">
    <source>
        <dbReference type="Proteomes" id="UP000316621"/>
    </source>
</evidence>
<name>A0A4Y7JE58_PAPSO</name>
<dbReference type="OMA" id="MESAGWH"/>
<dbReference type="AlphaFoldDB" id="A0A4Y7JE58"/>
<keyword evidence="2" id="KW-1185">Reference proteome</keyword>
<dbReference type="Proteomes" id="UP000316621">
    <property type="component" value="Chromosome 4"/>
</dbReference>
<accession>A0A4Y7JE58</accession>